<dbReference type="Pfam" id="PF24994">
    <property type="entry name" value="GIL1_IRKI_C"/>
    <property type="match status" value="1"/>
</dbReference>
<dbReference type="Pfam" id="PF04859">
    <property type="entry name" value="DUF641"/>
    <property type="match status" value="1"/>
</dbReference>
<feature type="domain" description="GIL1/IRKI C-terminal" evidence="3">
    <location>
        <begin position="385"/>
        <end position="441"/>
    </location>
</feature>
<evidence type="ECO:0000256" key="1">
    <source>
        <dbReference type="SAM" id="Coils"/>
    </source>
</evidence>
<evidence type="ECO:0000259" key="3">
    <source>
        <dbReference type="Pfam" id="PF24994"/>
    </source>
</evidence>
<evidence type="ECO:0000259" key="2">
    <source>
        <dbReference type="Pfam" id="PF04859"/>
    </source>
</evidence>
<dbReference type="GO" id="GO:0009959">
    <property type="term" value="P:negative gravitropism"/>
    <property type="evidence" value="ECO:0007669"/>
    <property type="project" value="InterPro"/>
</dbReference>
<evidence type="ECO:0000313" key="5">
    <source>
        <dbReference type="Proteomes" id="UP000834106"/>
    </source>
</evidence>
<keyword evidence="1" id="KW-0175">Coiled coil</keyword>
<dbReference type="PANTHER" id="PTHR31161">
    <property type="entry name" value="PROTEIN GRAVITROPIC IN THE LIGHT 1"/>
    <property type="match status" value="1"/>
</dbReference>
<dbReference type="Proteomes" id="UP000834106">
    <property type="component" value="Chromosome 14"/>
</dbReference>
<accession>A0AAD2E550</accession>
<feature type="coiled-coil region" evidence="1">
    <location>
        <begin position="175"/>
        <end position="216"/>
    </location>
</feature>
<evidence type="ECO:0000313" key="4">
    <source>
        <dbReference type="EMBL" id="CAI9776518.1"/>
    </source>
</evidence>
<dbReference type="EMBL" id="OU503049">
    <property type="protein sequence ID" value="CAI9776518.1"/>
    <property type="molecule type" value="Genomic_DNA"/>
</dbReference>
<dbReference type="InterPro" id="IPR040225">
    <property type="entry name" value="GIL1-like"/>
</dbReference>
<name>A0AAD2E550_9LAMI</name>
<dbReference type="InterPro" id="IPR056813">
    <property type="entry name" value="GIL1_IRKI_C"/>
</dbReference>
<evidence type="ECO:0008006" key="6">
    <source>
        <dbReference type="Google" id="ProtNLM"/>
    </source>
</evidence>
<dbReference type="AlphaFoldDB" id="A0AAD2E550"/>
<dbReference type="GO" id="GO:0009639">
    <property type="term" value="P:response to red or far red light"/>
    <property type="evidence" value="ECO:0007669"/>
    <property type="project" value="InterPro"/>
</dbReference>
<protein>
    <recommendedName>
        <fullName evidence="6">DUF641 domain-containing protein</fullName>
    </recommendedName>
</protein>
<gene>
    <name evidence="4" type="ORF">FPE_LOCUS23948</name>
</gene>
<keyword evidence="5" id="KW-1185">Reference proteome</keyword>
<feature type="domain" description="DUF641" evidence="2">
    <location>
        <begin position="91"/>
        <end position="208"/>
    </location>
</feature>
<dbReference type="InterPro" id="IPR006943">
    <property type="entry name" value="DUF641_pln"/>
</dbReference>
<proteinExistence type="predicted"/>
<organism evidence="4 5">
    <name type="scientific">Fraxinus pennsylvanica</name>
    <dbReference type="NCBI Taxonomy" id="56036"/>
    <lineage>
        <taxon>Eukaryota</taxon>
        <taxon>Viridiplantae</taxon>
        <taxon>Streptophyta</taxon>
        <taxon>Embryophyta</taxon>
        <taxon>Tracheophyta</taxon>
        <taxon>Spermatophyta</taxon>
        <taxon>Magnoliopsida</taxon>
        <taxon>eudicotyledons</taxon>
        <taxon>Gunneridae</taxon>
        <taxon>Pentapetalae</taxon>
        <taxon>asterids</taxon>
        <taxon>lamiids</taxon>
        <taxon>Lamiales</taxon>
        <taxon>Oleaceae</taxon>
        <taxon>Oleeae</taxon>
        <taxon>Fraxinus</taxon>
    </lineage>
</organism>
<reference evidence="4" key="1">
    <citation type="submission" date="2023-05" db="EMBL/GenBank/DDBJ databases">
        <authorList>
            <person name="Huff M."/>
        </authorList>
    </citation>
    <scope>NUCLEOTIDE SEQUENCE</scope>
</reference>
<sequence length="456" mass="52129">MEFAGKSKPLNQPSNISEIVTKFAKVRKFRSVGVFSTSENQYHSYNHQQFFHNVAQSLAEESSSDATAKAEFEAEKIHLQSAETQKEGNECGHMEISKLFSTLSALKSAYVKLQEAHIPYSPEKIRAADEMVVSELESLCKIKRAYKEKLLKEENTLPDGSALLLAEIRVQKMALEKLKYKVKDKDIEVVNLRQQLRALVMRNKELTEEIMKQEKQRIKAFSHSSFEDIVKAAGKAIHDFAKPLIALMKVSDWDLDQAANTIVNSVVYAKRSHKKYAFEAYVARRMFHGFQTQPYDADNIMKLGDPIDALIEDPQSSFAKFCRTKYLLVVHPKMEVSFFNHSDHRTFVANGMHPHTPFYRAFVKMARWVWLLLGFTASIEPKVDIFGVKQGSEFSDVYMEFIEELKEYKALLDKGHGSYKVEFMVMPGFKIGESLIKSQVYVSKSDCQIALSRRSG</sequence>